<dbReference type="InterPro" id="IPR011990">
    <property type="entry name" value="TPR-like_helical_dom_sf"/>
</dbReference>
<dbReference type="InParanoid" id="D2W5W1"/>
<evidence type="ECO:0000256" key="2">
    <source>
        <dbReference type="PROSITE-ProRule" id="PRU00339"/>
    </source>
</evidence>
<gene>
    <name evidence="4" type="ORF">NAEGRDRAFT_54864</name>
</gene>
<name>D2W5W1_NAEGR</name>
<dbReference type="Proteomes" id="UP000006671">
    <property type="component" value="Unassembled WGS sequence"/>
</dbReference>
<feature type="domain" description="DUF4116" evidence="3">
    <location>
        <begin position="269"/>
        <end position="317"/>
    </location>
</feature>
<evidence type="ECO:0000313" key="5">
    <source>
        <dbReference type="Proteomes" id="UP000006671"/>
    </source>
</evidence>
<dbReference type="EMBL" id="GG739162">
    <property type="protein sequence ID" value="EFC35541.1"/>
    <property type="molecule type" value="Genomic_DNA"/>
</dbReference>
<evidence type="ECO:0000313" key="4">
    <source>
        <dbReference type="EMBL" id="EFC35541.1"/>
    </source>
</evidence>
<dbReference type="Gene3D" id="1.25.40.10">
    <property type="entry name" value="Tetratricopeptide repeat domain"/>
    <property type="match status" value="3"/>
</dbReference>
<dbReference type="PROSITE" id="PS50005">
    <property type="entry name" value="TPR"/>
    <property type="match status" value="1"/>
</dbReference>
<dbReference type="InterPro" id="IPR006597">
    <property type="entry name" value="Sel1-like"/>
</dbReference>
<dbReference type="KEGG" id="ngr:NAEGRDRAFT_54864"/>
<dbReference type="SUPFAM" id="SSF56112">
    <property type="entry name" value="Protein kinase-like (PK-like)"/>
    <property type="match status" value="1"/>
</dbReference>
<dbReference type="SUPFAM" id="SSF81901">
    <property type="entry name" value="HCP-like"/>
    <property type="match status" value="2"/>
</dbReference>
<keyword evidence="2" id="KW-0802">TPR repeat</keyword>
<dbReference type="InterPro" id="IPR025197">
    <property type="entry name" value="DUF4116"/>
</dbReference>
<proteinExistence type="inferred from homology"/>
<reference evidence="4 5" key="1">
    <citation type="journal article" date="2010" name="Cell">
        <title>The genome of Naegleria gruberi illuminates early eukaryotic versatility.</title>
        <authorList>
            <person name="Fritz-Laylin L.K."/>
            <person name="Prochnik S.E."/>
            <person name="Ginger M.L."/>
            <person name="Dacks J.B."/>
            <person name="Carpenter M.L."/>
            <person name="Field M.C."/>
            <person name="Kuo A."/>
            <person name="Paredez A."/>
            <person name="Chapman J."/>
            <person name="Pham J."/>
            <person name="Shu S."/>
            <person name="Neupane R."/>
            <person name="Cipriano M."/>
            <person name="Mancuso J."/>
            <person name="Tu H."/>
            <person name="Salamov A."/>
            <person name="Lindquist E."/>
            <person name="Shapiro H."/>
            <person name="Lucas S."/>
            <person name="Grigoriev I.V."/>
            <person name="Cande W.Z."/>
            <person name="Fulton C."/>
            <person name="Rokhsar D.S."/>
            <person name="Dawson S.C."/>
        </authorList>
    </citation>
    <scope>NUCLEOTIDE SEQUENCE [LARGE SCALE GENOMIC DNA]</scope>
    <source>
        <strain evidence="4 5">NEG-M</strain>
    </source>
</reference>
<feature type="domain" description="DUF4116" evidence="3">
    <location>
        <begin position="198"/>
        <end position="245"/>
    </location>
</feature>
<dbReference type="RefSeq" id="XP_002668285.1">
    <property type="nucleotide sequence ID" value="XM_002668239.1"/>
</dbReference>
<dbReference type="AlphaFoldDB" id="D2W5W1"/>
<dbReference type="SMART" id="SM00028">
    <property type="entry name" value="TPR"/>
    <property type="match status" value="2"/>
</dbReference>
<dbReference type="SMART" id="SM00671">
    <property type="entry name" value="SEL1"/>
    <property type="match status" value="10"/>
</dbReference>
<accession>D2W5W1</accession>
<keyword evidence="5" id="KW-1185">Reference proteome</keyword>
<organism evidence="5">
    <name type="scientific">Naegleria gruberi</name>
    <name type="common">Amoeba</name>
    <dbReference type="NCBI Taxonomy" id="5762"/>
    <lineage>
        <taxon>Eukaryota</taxon>
        <taxon>Discoba</taxon>
        <taxon>Heterolobosea</taxon>
        <taxon>Tetramitia</taxon>
        <taxon>Eutetramitia</taxon>
        <taxon>Vahlkampfiidae</taxon>
        <taxon>Naegleria</taxon>
    </lineage>
</organism>
<protein>
    <submittedName>
        <fullName evidence="4">Predicted protein</fullName>
    </submittedName>
</protein>
<evidence type="ECO:0000256" key="1">
    <source>
        <dbReference type="ARBA" id="ARBA00038101"/>
    </source>
</evidence>
<dbReference type="STRING" id="5762.D2W5W1"/>
<evidence type="ECO:0000259" key="3">
    <source>
        <dbReference type="Pfam" id="PF13475"/>
    </source>
</evidence>
<dbReference type="SUPFAM" id="SSF48452">
    <property type="entry name" value="TPR-like"/>
    <property type="match status" value="1"/>
</dbReference>
<dbReference type="PANTHER" id="PTHR11102">
    <property type="entry name" value="SEL-1-LIKE PROTEIN"/>
    <property type="match status" value="1"/>
</dbReference>
<dbReference type="Pfam" id="PF08238">
    <property type="entry name" value="Sel1"/>
    <property type="match status" value="10"/>
</dbReference>
<feature type="repeat" description="TPR" evidence="2">
    <location>
        <begin position="630"/>
        <end position="663"/>
    </location>
</feature>
<dbReference type="PANTHER" id="PTHR11102:SF160">
    <property type="entry name" value="ERAD-ASSOCIATED E3 UBIQUITIN-PROTEIN LIGASE COMPONENT HRD3"/>
    <property type="match status" value="1"/>
</dbReference>
<dbReference type="Pfam" id="PF13475">
    <property type="entry name" value="DUF4116"/>
    <property type="match status" value="2"/>
</dbReference>
<dbReference type="InterPro" id="IPR019734">
    <property type="entry name" value="TPR_rpt"/>
</dbReference>
<dbReference type="OrthoDB" id="2384430at2759"/>
<comment type="similarity">
    <text evidence="1">Belongs to the sel-1 family.</text>
</comment>
<dbReference type="Gene3D" id="1.10.510.10">
    <property type="entry name" value="Transferase(Phosphotransferase) domain 1"/>
    <property type="match status" value="1"/>
</dbReference>
<dbReference type="VEuPathDB" id="AmoebaDB:NAEGRDRAFT_54864"/>
<dbReference type="eggNOG" id="KOG1550">
    <property type="taxonomic scope" value="Eukaryota"/>
</dbReference>
<dbReference type="InterPro" id="IPR011009">
    <property type="entry name" value="Kinase-like_dom_sf"/>
</dbReference>
<dbReference type="InterPro" id="IPR050767">
    <property type="entry name" value="Sel1_AlgK"/>
</dbReference>
<dbReference type="GeneID" id="8859662"/>
<sequence length="748" mass="86910">MTKHNVKIMIADLGEASKLDEINSELSEYHSEDFESESESSYASSDEYGTNGYRDPIVYQGLGKWSVKSDIWSFEKVCPKDYIEKEFEKLFTEINNTELPNLDEKTRLLILENEIKSWKIIKNIILGMLTLEQDSRWDNERIFQEIFNDTTEIDRENFESNYKNLKSEFLNNESVVMSALSEDGLNLKYVPTEMHEFRNVILRAINQNASSYQFIRSKKWKYSKNVMEQAVKKDARVIELIPKQMVMYLNFESDLKLELPKKTIQDYNDLEKMKKMVNIDGTYLQYATDTLKGNVELVTESVKNRGIALQFASNTMRSNYDICYLAVSQNPEAIQFVDDSLQQNEKIVEIVSSSSLYSIKTLSKLPKIEKTKEELEKGAKEGNADDQNRLGVLYYNEKDISNAAFWYDQSAKQGHGKAQFNLGLLYYMNSLMEPAKHWFLKSAEQGYADAQFNLGVVYETDQFVDESERRSQLEQAFIWYMKSAEQGHANAQGYLAQLYEYGRGVERDYSKTIEWYTKSAEQGFVSSQFNLALMLHLYERDAETAFYWMGKAAENGHTDAQFNLGWLYLKGIGTVKDYSKGFEILSKLMPTEDSEVLFNLAYCYYQGFGTEKNIDLGLELFLKAAENGHIAAQYNIGMIYLEKQDYQKAFEWFKQCEVHNDPNSLFQYALFYYNGSHIVEKDYTKAFELFLRSAEQGHAQAQYNLALLYFKGIGIDQDYSKAKEWFLKSSENGLVEESYKYLEEIDEK</sequence>